<dbReference type="EMBL" id="JAZHXI010000001">
    <property type="protein sequence ID" value="KAL2075860.1"/>
    <property type="molecule type" value="Genomic_DNA"/>
</dbReference>
<keyword evidence="3" id="KW-1185">Reference proteome</keyword>
<evidence type="ECO:0000256" key="1">
    <source>
        <dbReference type="SAM" id="SignalP"/>
    </source>
</evidence>
<reference evidence="2 3" key="1">
    <citation type="journal article" date="2024" name="Commun. Biol.">
        <title>Comparative genomic analysis of thermophilic fungi reveals convergent evolutionary adaptations and gene losses.</title>
        <authorList>
            <person name="Steindorff A.S."/>
            <person name="Aguilar-Pontes M.V."/>
            <person name="Robinson A.J."/>
            <person name="Andreopoulos B."/>
            <person name="LaButti K."/>
            <person name="Kuo A."/>
            <person name="Mondo S."/>
            <person name="Riley R."/>
            <person name="Otillar R."/>
            <person name="Haridas S."/>
            <person name="Lipzen A."/>
            <person name="Grimwood J."/>
            <person name="Schmutz J."/>
            <person name="Clum A."/>
            <person name="Reid I.D."/>
            <person name="Moisan M.C."/>
            <person name="Butler G."/>
            <person name="Nguyen T.T.M."/>
            <person name="Dewar K."/>
            <person name="Conant G."/>
            <person name="Drula E."/>
            <person name="Henrissat B."/>
            <person name="Hansel C."/>
            <person name="Singer S."/>
            <person name="Hutchinson M.I."/>
            <person name="de Vries R.P."/>
            <person name="Natvig D.O."/>
            <person name="Powell A.J."/>
            <person name="Tsang A."/>
            <person name="Grigoriev I.V."/>
        </authorList>
    </citation>
    <scope>NUCLEOTIDE SEQUENCE [LARGE SCALE GENOMIC DNA]</scope>
    <source>
        <strain evidence="2 3">CBS 494.80</strain>
    </source>
</reference>
<gene>
    <name evidence="2" type="ORF">VTL71DRAFT_803</name>
</gene>
<proteinExistence type="predicted"/>
<sequence>MPSLLSLFPILALSLLATATPTPDSSSLIARGESVATITTFAAASCRDPARRQYLVDRSSPSAGHIVANTCVSETAYGSIAVDFVGARCQFEKHLSGLCDDPPHDVVTSFNGARKCLSGEAAPAAFWIVRCT</sequence>
<feature type="signal peptide" evidence="1">
    <location>
        <begin position="1"/>
        <end position="19"/>
    </location>
</feature>
<protein>
    <submittedName>
        <fullName evidence="2">Uncharacterized protein</fullName>
    </submittedName>
</protein>
<keyword evidence="1" id="KW-0732">Signal</keyword>
<evidence type="ECO:0000313" key="2">
    <source>
        <dbReference type="EMBL" id="KAL2075860.1"/>
    </source>
</evidence>
<comment type="caution">
    <text evidence="2">The sequence shown here is derived from an EMBL/GenBank/DDBJ whole genome shotgun (WGS) entry which is preliminary data.</text>
</comment>
<dbReference type="Proteomes" id="UP001595075">
    <property type="component" value="Unassembled WGS sequence"/>
</dbReference>
<organism evidence="2 3">
    <name type="scientific">Oculimacula yallundae</name>
    <dbReference type="NCBI Taxonomy" id="86028"/>
    <lineage>
        <taxon>Eukaryota</taxon>
        <taxon>Fungi</taxon>
        <taxon>Dikarya</taxon>
        <taxon>Ascomycota</taxon>
        <taxon>Pezizomycotina</taxon>
        <taxon>Leotiomycetes</taxon>
        <taxon>Helotiales</taxon>
        <taxon>Ploettnerulaceae</taxon>
        <taxon>Oculimacula</taxon>
    </lineage>
</organism>
<feature type="chain" id="PRO_5046933060" evidence="1">
    <location>
        <begin position="20"/>
        <end position="132"/>
    </location>
</feature>
<name>A0ABR4D1A7_9HELO</name>
<evidence type="ECO:0000313" key="3">
    <source>
        <dbReference type="Proteomes" id="UP001595075"/>
    </source>
</evidence>
<accession>A0ABR4D1A7</accession>